<dbReference type="Proteomes" id="UP000006757">
    <property type="component" value="Unassembled WGS sequence"/>
</dbReference>
<sequence>MLLASLVLLTLSTARTPVPYCNTTNDDTWRVLSCNYDWHKEWGVARHCPETKRGDHDSVWGYKCPLDKEEHERCNVAFFVEAGVRQLYCDREWSEEDQGDCPLIGHFMKDEIFVYSCSWRPYW</sequence>
<evidence type="ECO:0000313" key="2">
    <source>
        <dbReference type="Proteomes" id="UP000006757"/>
    </source>
</evidence>
<accession>K1VHP8</accession>
<keyword evidence="2" id="KW-1185">Reference proteome</keyword>
<comment type="caution">
    <text evidence="1">The sequence shown here is derived from an EMBL/GenBank/DDBJ whole genome shotgun (WGS) entry which is preliminary data.</text>
</comment>
<protein>
    <submittedName>
        <fullName evidence="1">Uncharacterized protein</fullName>
    </submittedName>
</protein>
<dbReference type="HOGENOM" id="CLU_2016824_0_0_1"/>
<organism evidence="1 2">
    <name type="scientific">Trichosporon asahii var. asahii (strain CBS 8904)</name>
    <name type="common">Yeast</name>
    <dbReference type="NCBI Taxonomy" id="1220162"/>
    <lineage>
        <taxon>Eukaryota</taxon>
        <taxon>Fungi</taxon>
        <taxon>Dikarya</taxon>
        <taxon>Basidiomycota</taxon>
        <taxon>Agaricomycotina</taxon>
        <taxon>Tremellomycetes</taxon>
        <taxon>Trichosporonales</taxon>
        <taxon>Trichosporonaceae</taxon>
        <taxon>Trichosporon</taxon>
    </lineage>
</organism>
<name>K1VHP8_TRIAC</name>
<gene>
    <name evidence="1" type="ORF">A1Q2_07048</name>
</gene>
<dbReference type="AlphaFoldDB" id="K1VHP8"/>
<proteinExistence type="predicted"/>
<dbReference type="EMBL" id="AMBO01000385">
    <property type="protein sequence ID" value="EKC98626.1"/>
    <property type="molecule type" value="Genomic_DNA"/>
</dbReference>
<evidence type="ECO:0000313" key="1">
    <source>
        <dbReference type="EMBL" id="EKC98626.1"/>
    </source>
</evidence>
<reference evidence="1 2" key="1">
    <citation type="journal article" date="2012" name="Eukaryot. Cell">
        <title>Genome sequence of the Trichosporon asahii environmental strain CBS 8904.</title>
        <authorList>
            <person name="Yang R.Y."/>
            <person name="Li H.T."/>
            <person name="Zhu H."/>
            <person name="Zhou G.P."/>
            <person name="Wang M."/>
            <person name="Wang L."/>
        </authorList>
    </citation>
    <scope>NUCLEOTIDE SEQUENCE [LARGE SCALE GENOMIC DNA]</scope>
    <source>
        <strain evidence="1 2">CBS 8904</strain>
    </source>
</reference>
<dbReference type="InParanoid" id="K1VHP8"/>